<dbReference type="HOGENOM" id="CLU_084744_1_0_10"/>
<dbReference type="GO" id="GO:0016491">
    <property type="term" value="F:oxidoreductase activity"/>
    <property type="evidence" value="ECO:0007669"/>
    <property type="project" value="InterPro"/>
</dbReference>
<protein>
    <recommendedName>
        <fullName evidence="1">Thioredoxin domain-containing protein</fullName>
    </recommendedName>
</protein>
<gene>
    <name evidence="2" type="ORF">SD10_21645</name>
</gene>
<dbReference type="Gene3D" id="3.40.30.10">
    <property type="entry name" value="Glutaredoxin"/>
    <property type="match status" value="1"/>
</dbReference>
<feature type="domain" description="Thioredoxin" evidence="1">
    <location>
        <begin position="3"/>
        <end position="182"/>
    </location>
</feature>
<sequence length="194" mass="22218">MILKANQSAPDFTVRDIQGNPIKLSQFQGNKILLTFYRHVGCPVNHLRFLELSSHDQAFREKGLVVLAVYESSADNLLRYSENEHYHARLIANPEFDLYEMYAIELNTLKLLFSMYKGVYAKKVEGKKRAKHAFEPEGHSNLLGGDFLISEDGLLKRVYYNQFLGDCLPTEEILAFINDPRYSPAPQPTPCCEE</sequence>
<reference evidence="2 3" key="1">
    <citation type="journal article" date="2014" name="Curr. Microbiol.">
        <title>Spirosoma radiotolerans sp. nov., a gamma-radiation-resistant bacterium isolated from gamma ray-irradiated soil.</title>
        <authorList>
            <person name="Lee J.J."/>
            <person name="Srinivasan S."/>
            <person name="Lim S."/>
            <person name="Joe M."/>
            <person name="Im S."/>
            <person name="Bae S.I."/>
            <person name="Park K.R."/>
            <person name="Han J.H."/>
            <person name="Park S.H."/>
            <person name="Joo B.M."/>
            <person name="Park S.J."/>
            <person name="Kim M.K."/>
        </authorList>
    </citation>
    <scope>NUCLEOTIDE SEQUENCE [LARGE SCALE GENOMIC DNA]</scope>
    <source>
        <strain evidence="2 3">DG5A</strain>
    </source>
</reference>
<dbReference type="Proteomes" id="UP000033054">
    <property type="component" value="Chromosome"/>
</dbReference>
<proteinExistence type="predicted"/>
<dbReference type="RefSeq" id="WP_046576668.1">
    <property type="nucleotide sequence ID" value="NZ_CP010429.1"/>
</dbReference>
<dbReference type="AlphaFoldDB" id="A0A0E3V9F9"/>
<dbReference type="InterPro" id="IPR036249">
    <property type="entry name" value="Thioredoxin-like_sf"/>
</dbReference>
<dbReference type="SUPFAM" id="SSF52833">
    <property type="entry name" value="Thioredoxin-like"/>
    <property type="match status" value="1"/>
</dbReference>
<dbReference type="PROSITE" id="PS51352">
    <property type="entry name" value="THIOREDOXIN_2"/>
    <property type="match status" value="1"/>
</dbReference>
<evidence type="ECO:0000313" key="3">
    <source>
        <dbReference type="Proteomes" id="UP000033054"/>
    </source>
</evidence>
<dbReference type="KEGG" id="srd:SD10_21645"/>
<dbReference type="InterPro" id="IPR000866">
    <property type="entry name" value="AhpC/TSA"/>
</dbReference>
<evidence type="ECO:0000313" key="2">
    <source>
        <dbReference type="EMBL" id="AKD57106.1"/>
    </source>
</evidence>
<dbReference type="PATRIC" id="fig|1379870.5.peg.4674"/>
<dbReference type="OrthoDB" id="9809746at2"/>
<dbReference type="InterPro" id="IPR013766">
    <property type="entry name" value="Thioredoxin_domain"/>
</dbReference>
<dbReference type="GO" id="GO:0016209">
    <property type="term" value="F:antioxidant activity"/>
    <property type="evidence" value="ECO:0007669"/>
    <property type="project" value="InterPro"/>
</dbReference>
<name>A0A0E3V9F9_9BACT</name>
<dbReference type="EMBL" id="CP010429">
    <property type="protein sequence ID" value="AKD57106.1"/>
    <property type="molecule type" value="Genomic_DNA"/>
</dbReference>
<accession>A0A0E3V9F9</accession>
<keyword evidence="3" id="KW-1185">Reference proteome</keyword>
<evidence type="ECO:0000259" key="1">
    <source>
        <dbReference type="PROSITE" id="PS51352"/>
    </source>
</evidence>
<dbReference type="Pfam" id="PF00578">
    <property type="entry name" value="AhpC-TSA"/>
    <property type="match status" value="1"/>
</dbReference>
<organism evidence="2 3">
    <name type="scientific">Spirosoma radiotolerans</name>
    <dbReference type="NCBI Taxonomy" id="1379870"/>
    <lineage>
        <taxon>Bacteria</taxon>
        <taxon>Pseudomonadati</taxon>
        <taxon>Bacteroidota</taxon>
        <taxon>Cytophagia</taxon>
        <taxon>Cytophagales</taxon>
        <taxon>Cytophagaceae</taxon>
        <taxon>Spirosoma</taxon>
    </lineage>
</organism>